<comment type="caution">
    <text evidence="1">The sequence shown here is derived from an EMBL/GenBank/DDBJ whole genome shotgun (WGS) entry which is preliminary data.</text>
</comment>
<keyword evidence="2" id="KW-1185">Reference proteome</keyword>
<gene>
    <name evidence="1" type="ORF">ACFSUC_12695</name>
</gene>
<evidence type="ECO:0000313" key="2">
    <source>
        <dbReference type="Proteomes" id="UP001597497"/>
    </source>
</evidence>
<dbReference type="RefSeq" id="WP_379929986.1">
    <property type="nucleotide sequence ID" value="NZ_JBHUMM010000037.1"/>
</dbReference>
<evidence type="ECO:0000313" key="1">
    <source>
        <dbReference type="EMBL" id="MFD2672424.1"/>
    </source>
</evidence>
<dbReference type="EMBL" id="JBHUMM010000037">
    <property type="protein sequence ID" value="MFD2672424.1"/>
    <property type="molecule type" value="Genomic_DNA"/>
</dbReference>
<accession>A0ABW5RC76</accession>
<dbReference type="Proteomes" id="UP001597497">
    <property type="component" value="Unassembled WGS sequence"/>
</dbReference>
<organism evidence="1 2">
    <name type="scientific">Marinicrinis sediminis</name>
    <dbReference type="NCBI Taxonomy" id="1652465"/>
    <lineage>
        <taxon>Bacteria</taxon>
        <taxon>Bacillati</taxon>
        <taxon>Bacillota</taxon>
        <taxon>Bacilli</taxon>
        <taxon>Bacillales</taxon>
        <taxon>Paenibacillaceae</taxon>
    </lineage>
</organism>
<sequence length="122" mass="12813">MEKNILAYFKTPEEAEGLMRKLQALRAADVRIDRFSKYPGGGGDRVMNTMAGNDASIGNLTSDASFTNPSAGILSAIDPSVSGMSDGSHDGPTGRDVLLTAVMPEATFHQALQLVEQSGGLV</sequence>
<protein>
    <submittedName>
        <fullName evidence="1">Uncharacterized protein</fullName>
    </submittedName>
</protein>
<reference evidence="2" key="1">
    <citation type="journal article" date="2019" name="Int. J. Syst. Evol. Microbiol.">
        <title>The Global Catalogue of Microorganisms (GCM) 10K type strain sequencing project: providing services to taxonomists for standard genome sequencing and annotation.</title>
        <authorList>
            <consortium name="The Broad Institute Genomics Platform"/>
            <consortium name="The Broad Institute Genome Sequencing Center for Infectious Disease"/>
            <person name="Wu L."/>
            <person name="Ma J."/>
        </authorList>
    </citation>
    <scope>NUCLEOTIDE SEQUENCE [LARGE SCALE GENOMIC DNA]</scope>
    <source>
        <strain evidence="2">KCTC 33676</strain>
    </source>
</reference>
<name>A0ABW5RC76_9BACL</name>
<proteinExistence type="predicted"/>